<name>A0A178IDH1_9BACT</name>
<evidence type="ECO:0000259" key="3">
    <source>
        <dbReference type="Pfam" id="PF00149"/>
    </source>
</evidence>
<dbReference type="STRING" id="1184151.AW736_18925"/>
<accession>A0A178IDH1</accession>
<evidence type="ECO:0000256" key="2">
    <source>
        <dbReference type="SAM" id="MobiDB-lite"/>
    </source>
</evidence>
<evidence type="ECO:0000313" key="5">
    <source>
        <dbReference type="Proteomes" id="UP000078486"/>
    </source>
</evidence>
<dbReference type="PROSITE" id="PS51318">
    <property type="entry name" value="TAT"/>
    <property type="match status" value="1"/>
</dbReference>
<dbReference type="PANTHER" id="PTHR22953">
    <property type="entry name" value="ACID PHOSPHATASE RELATED"/>
    <property type="match status" value="1"/>
</dbReference>
<dbReference type="EMBL" id="LRRQ01000146">
    <property type="protein sequence ID" value="OAM88073.1"/>
    <property type="molecule type" value="Genomic_DNA"/>
</dbReference>
<gene>
    <name evidence="4" type="ORF">AW736_18925</name>
</gene>
<dbReference type="Pfam" id="PF00149">
    <property type="entry name" value="Metallophos"/>
    <property type="match status" value="1"/>
</dbReference>
<dbReference type="InterPro" id="IPR029052">
    <property type="entry name" value="Metallo-depent_PP-like"/>
</dbReference>
<dbReference type="AlphaFoldDB" id="A0A178IDH1"/>
<keyword evidence="5" id="KW-1185">Reference proteome</keyword>
<proteinExistence type="predicted"/>
<dbReference type="Proteomes" id="UP000078486">
    <property type="component" value="Unassembled WGS sequence"/>
</dbReference>
<dbReference type="CDD" id="cd00838">
    <property type="entry name" value="MPP_superfamily"/>
    <property type="match status" value="1"/>
</dbReference>
<feature type="region of interest" description="Disordered" evidence="2">
    <location>
        <begin position="255"/>
        <end position="275"/>
    </location>
</feature>
<dbReference type="InterPro" id="IPR039331">
    <property type="entry name" value="PAPs-like"/>
</dbReference>
<organism evidence="4 5">
    <name type="scientific">Termitidicoccus mucosus</name>
    <dbReference type="NCBI Taxonomy" id="1184151"/>
    <lineage>
        <taxon>Bacteria</taxon>
        <taxon>Pseudomonadati</taxon>
        <taxon>Verrucomicrobiota</taxon>
        <taxon>Opitutia</taxon>
        <taxon>Opitutales</taxon>
        <taxon>Opitutaceae</taxon>
        <taxon>Termitidicoccus</taxon>
    </lineage>
</organism>
<dbReference type="RefSeq" id="WP_068771862.1">
    <property type="nucleotide sequence ID" value="NZ_KV441842.1"/>
</dbReference>
<evidence type="ECO:0000313" key="4">
    <source>
        <dbReference type="EMBL" id="OAM88073.1"/>
    </source>
</evidence>
<dbReference type="SUPFAM" id="SSF56300">
    <property type="entry name" value="Metallo-dependent phosphatases"/>
    <property type="match status" value="1"/>
</dbReference>
<protein>
    <recommendedName>
        <fullName evidence="3">Calcineurin-like phosphoesterase domain-containing protein</fullName>
    </recommendedName>
</protein>
<keyword evidence="1" id="KW-0732">Signal</keyword>
<sequence length="414" mass="44915">MTHPAMQRRQFITAIGALGATAAAGIQPRLNAAPDAPKPADDGPLLAGTPAVFAPSPSGFTVTLPVRRAAAAWVEYGETKDLGLRAGCDPFGFVPQDDTAVKIRVSGLKPGTRYYWRATLRPNGDLDPAAEIRTDTYTAKTLDPAAAATRFSVWNDTHDQAATIQSLFGLRNAKDDFLLWNGDLSNNVNDPALLPGLYVSPKKVDLAKGPPILLTQGNHDHRGLHARGMHRYVDFPGDRSYYAFRSGPVAFVALDTGEDKPDTHPSSKGAPASEPHLAEQARWLAEIIALPGFRDAPYRVVFCHIPLRWTNEGPQDYAKKGFDRVSLRGRAAWHDSLVRWGAQIIISGHVHRAGLLAPDARFPYAQLLGGGPGRSANDHPTVITGDADARQFRITCTRVEDNETLHDLVLKPLA</sequence>
<dbReference type="Gene3D" id="3.60.21.10">
    <property type="match status" value="1"/>
</dbReference>
<dbReference type="InterPro" id="IPR004843">
    <property type="entry name" value="Calcineurin-like_PHP"/>
</dbReference>
<dbReference type="InterPro" id="IPR006311">
    <property type="entry name" value="TAT_signal"/>
</dbReference>
<feature type="domain" description="Calcineurin-like phosphoesterase" evidence="3">
    <location>
        <begin position="152"/>
        <end position="352"/>
    </location>
</feature>
<dbReference type="GO" id="GO:0003993">
    <property type="term" value="F:acid phosphatase activity"/>
    <property type="evidence" value="ECO:0007669"/>
    <property type="project" value="InterPro"/>
</dbReference>
<dbReference type="PANTHER" id="PTHR22953:SF153">
    <property type="entry name" value="PURPLE ACID PHOSPHATASE"/>
    <property type="match status" value="1"/>
</dbReference>
<evidence type="ECO:0000256" key="1">
    <source>
        <dbReference type="ARBA" id="ARBA00022729"/>
    </source>
</evidence>
<reference evidence="4 5" key="1">
    <citation type="submission" date="2016-01" db="EMBL/GenBank/DDBJ databases">
        <title>High potential of lignocellulose degradation of a new Verrucomicrobia species.</title>
        <authorList>
            <person name="Wang Y."/>
            <person name="Shi Y."/>
            <person name="Qiu Z."/>
            <person name="Liu S."/>
            <person name="Yang H."/>
        </authorList>
    </citation>
    <scope>NUCLEOTIDE SEQUENCE [LARGE SCALE GENOMIC DNA]</scope>
    <source>
        <strain evidence="4 5">TSB47</strain>
    </source>
</reference>
<comment type="caution">
    <text evidence="4">The sequence shown here is derived from an EMBL/GenBank/DDBJ whole genome shotgun (WGS) entry which is preliminary data.</text>
</comment>